<organism evidence="1 2">
    <name type="scientific">Escherichia coli</name>
    <dbReference type="NCBI Taxonomy" id="562"/>
    <lineage>
        <taxon>Bacteria</taxon>
        <taxon>Pseudomonadati</taxon>
        <taxon>Pseudomonadota</taxon>
        <taxon>Gammaproteobacteria</taxon>
        <taxon>Enterobacterales</taxon>
        <taxon>Enterobacteriaceae</taxon>
        <taxon>Escherichia</taxon>
    </lineage>
</organism>
<evidence type="ECO:0000313" key="1">
    <source>
        <dbReference type="EMBL" id="MCV5626637.1"/>
    </source>
</evidence>
<feature type="non-terminal residue" evidence="1">
    <location>
        <position position="78"/>
    </location>
</feature>
<dbReference type="Proteomes" id="UP001208624">
    <property type="component" value="Unassembled WGS sequence"/>
</dbReference>
<dbReference type="Gene3D" id="3.30.450.90">
    <property type="match status" value="1"/>
</dbReference>
<feature type="non-terminal residue" evidence="1">
    <location>
        <position position="1"/>
    </location>
</feature>
<sequence>TEIAVNRPGEIWTEINGDWTFHNNDSVTFDFCKRFSHTLASFRGDEIGETKPLLSATLESGERVQVVFPPACERNTIS</sequence>
<name>A0AAP3ENW6_ECOLX</name>
<accession>A0AAP3ENW6</accession>
<dbReference type="InterPro" id="IPR027417">
    <property type="entry name" value="P-loop_NTPase"/>
</dbReference>
<comment type="caution">
    <text evidence="1">The sequence shown here is derived from an EMBL/GenBank/DDBJ whole genome shotgun (WGS) entry which is preliminary data.</text>
</comment>
<dbReference type="SUPFAM" id="SSF52540">
    <property type="entry name" value="P-loop containing nucleoside triphosphate hydrolases"/>
    <property type="match status" value="1"/>
</dbReference>
<protein>
    <submittedName>
        <fullName evidence="1">ATPase, T2SS/T4P/T4SS family</fullName>
    </submittedName>
</protein>
<gene>
    <name evidence="1" type="ORF">OFN31_33975</name>
</gene>
<evidence type="ECO:0000313" key="2">
    <source>
        <dbReference type="Proteomes" id="UP001208624"/>
    </source>
</evidence>
<dbReference type="AlphaFoldDB" id="A0AAP3ENW6"/>
<reference evidence="1" key="1">
    <citation type="submission" date="2023-06" db="EMBL/GenBank/DDBJ databases">
        <title>Deciphering the underlying mechanisms mediating the transmission of blaNDM gene from human to animals in China.</title>
        <authorList>
            <person name="Chen K."/>
            <person name="Chen S."/>
        </authorList>
    </citation>
    <scope>NUCLEOTIDE SEQUENCE</scope>
    <source>
        <strain evidence="1">1199</strain>
    </source>
</reference>
<dbReference type="EMBL" id="JAOVKC010001811">
    <property type="protein sequence ID" value="MCV5626637.1"/>
    <property type="molecule type" value="Genomic_DNA"/>
</dbReference>
<proteinExistence type="predicted"/>